<dbReference type="AlphaFoldDB" id="A0AAW0C375"/>
<comment type="caution">
    <text evidence="2">The sequence shown here is derived from an EMBL/GenBank/DDBJ whole genome shotgun (WGS) entry which is preliminary data.</text>
</comment>
<dbReference type="InterPro" id="IPR001810">
    <property type="entry name" value="F-box_dom"/>
</dbReference>
<reference evidence="2 3" key="1">
    <citation type="submission" date="2024-01" db="EMBL/GenBank/DDBJ databases">
        <title>A draft genome for a cacao thread blight-causing isolate of Paramarasmius palmivorus.</title>
        <authorList>
            <person name="Baruah I.K."/>
            <person name="Bukari Y."/>
            <person name="Amoako-Attah I."/>
            <person name="Meinhardt L.W."/>
            <person name="Bailey B.A."/>
            <person name="Cohen S.P."/>
        </authorList>
    </citation>
    <scope>NUCLEOTIDE SEQUENCE [LARGE SCALE GENOMIC DNA]</scope>
    <source>
        <strain evidence="2 3">GH-12</strain>
    </source>
</reference>
<gene>
    <name evidence="2" type="ORF">VNI00_012804</name>
</gene>
<evidence type="ECO:0000313" key="2">
    <source>
        <dbReference type="EMBL" id="KAK7033577.1"/>
    </source>
</evidence>
<name>A0AAW0C375_9AGAR</name>
<feature type="domain" description="F-box" evidence="1">
    <location>
        <begin position="91"/>
        <end position="153"/>
    </location>
</feature>
<accession>A0AAW0C375</accession>
<dbReference type="EMBL" id="JAYKXP010000061">
    <property type="protein sequence ID" value="KAK7033577.1"/>
    <property type="molecule type" value="Genomic_DNA"/>
</dbReference>
<dbReference type="Gene3D" id="1.20.1280.50">
    <property type="match status" value="1"/>
</dbReference>
<evidence type="ECO:0000313" key="3">
    <source>
        <dbReference type="Proteomes" id="UP001383192"/>
    </source>
</evidence>
<keyword evidence="3" id="KW-1185">Reference proteome</keyword>
<dbReference type="Pfam" id="PF12937">
    <property type="entry name" value="F-box-like"/>
    <property type="match status" value="1"/>
</dbReference>
<proteinExistence type="predicted"/>
<organism evidence="2 3">
    <name type="scientific">Paramarasmius palmivorus</name>
    <dbReference type="NCBI Taxonomy" id="297713"/>
    <lineage>
        <taxon>Eukaryota</taxon>
        <taxon>Fungi</taxon>
        <taxon>Dikarya</taxon>
        <taxon>Basidiomycota</taxon>
        <taxon>Agaricomycotina</taxon>
        <taxon>Agaricomycetes</taxon>
        <taxon>Agaricomycetidae</taxon>
        <taxon>Agaricales</taxon>
        <taxon>Marasmiineae</taxon>
        <taxon>Marasmiaceae</taxon>
        <taxon>Paramarasmius</taxon>
    </lineage>
</organism>
<evidence type="ECO:0000259" key="1">
    <source>
        <dbReference type="Pfam" id="PF12937"/>
    </source>
</evidence>
<protein>
    <recommendedName>
        <fullName evidence="1">F-box domain-containing protein</fullName>
    </recommendedName>
</protein>
<dbReference type="Proteomes" id="UP001383192">
    <property type="component" value="Unassembled WGS sequence"/>
</dbReference>
<sequence length="566" mass="64743">MLRAILCNRCEAFIDCSPPTVPLVHTGPSEYVSSSQEISEMQAAMLEDEAMLDRYDEEIFRLKKALGVLEMHRSALKQRIHEKRSLISSVRRLPPELLDYIFTFVHDSYDYSLNLSKWNHTPSASTILPLSQVSPQWRRAVVSRPKLWSSIFIDASSIQTERRNLIRTHLRNAGTHPLNVLIRNSGTPTSAFANDALWMILLELHRCAELRFRVDWSMLDEPLLAHRLPHLVFPHLRFFGDSSSWNAEESTAFGWIWKALRQAPNLVQLDTNQFHNPMIFPYQRLNKIRLENLEAHQILRTVRAIPNLKSLETGQLAILVSDEPEFWTVMTPLVCSSLQEMIIDVSRCFESDPSITRLCSLLEIPALERLEMKASDIDIYPKNPRLPSSFFTMIQHASSSLQGVVWKSTLVCLPRTFYMDILRSLPNLRYFQGSNTCLGGEAEAADHAEYVLHLIKSLTITASSSERILVPRLTELHLTECESRMTLDYAIEFLNMVESRSTSGLNAVVARLANAELAYATCETDLLDPNHISICENQSWVEERIGRLAENDIQCTIHECEGWPWV</sequence>